<dbReference type="GO" id="GO:0004812">
    <property type="term" value="F:aminoacyl-tRNA ligase activity"/>
    <property type="evidence" value="ECO:0007669"/>
    <property type="project" value="InterPro"/>
</dbReference>
<dbReference type="InterPro" id="IPR037110">
    <property type="entry name" value="Betagal_dom2_sf"/>
</dbReference>
<dbReference type="InterPro" id="IPR023296">
    <property type="entry name" value="Glyco_hydro_beta-prop_sf"/>
</dbReference>
<evidence type="ECO:0000256" key="5">
    <source>
        <dbReference type="ARBA" id="ARBA00022729"/>
    </source>
</evidence>
<keyword evidence="6 12" id="KW-0378">Hydrolase</keyword>
<evidence type="ECO:0000313" key="12">
    <source>
        <dbReference type="EMBL" id="EGF92674.1"/>
    </source>
</evidence>
<dbReference type="GO" id="GO:0005975">
    <property type="term" value="P:carbohydrate metabolic process"/>
    <property type="evidence" value="ECO:0007669"/>
    <property type="project" value="InterPro"/>
</dbReference>
<evidence type="ECO:0000256" key="3">
    <source>
        <dbReference type="ARBA" id="ARBA00009865"/>
    </source>
</evidence>
<dbReference type="EMBL" id="GL883077">
    <property type="protein sequence ID" value="EGF92674.1"/>
    <property type="molecule type" value="Genomic_DNA"/>
</dbReference>
<dbReference type="SUPFAM" id="SSF49785">
    <property type="entry name" value="Galactose-binding domain-like"/>
    <property type="match status" value="2"/>
</dbReference>
<dbReference type="InterPro" id="IPR036833">
    <property type="entry name" value="BetaGal_dom3_sf"/>
</dbReference>
<evidence type="ECO:0000256" key="1">
    <source>
        <dbReference type="ARBA" id="ARBA00001412"/>
    </source>
</evidence>
<dbReference type="InterPro" id="IPR001944">
    <property type="entry name" value="Glycoside_Hdrlase_35"/>
</dbReference>
<dbReference type="STRING" id="715226.ABI_11110"/>
<keyword evidence="13" id="KW-1185">Reference proteome</keyword>
<organism evidence="12 13">
    <name type="scientific">Asticcacaulis biprosthecium C19</name>
    <dbReference type="NCBI Taxonomy" id="715226"/>
    <lineage>
        <taxon>Bacteria</taxon>
        <taxon>Pseudomonadati</taxon>
        <taxon>Pseudomonadota</taxon>
        <taxon>Alphaproteobacteria</taxon>
        <taxon>Caulobacterales</taxon>
        <taxon>Caulobacteraceae</taxon>
        <taxon>Asticcacaulis</taxon>
    </lineage>
</organism>
<dbReference type="Gene3D" id="3.20.20.80">
    <property type="entry name" value="Glycosidases"/>
    <property type="match status" value="1"/>
</dbReference>
<dbReference type="HOGENOM" id="CLU_005732_2_0_5"/>
<evidence type="ECO:0000256" key="6">
    <source>
        <dbReference type="ARBA" id="ARBA00022801"/>
    </source>
</evidence>
<dbReference type="Pfam" id="PF13364">
    <property type="entry name" value="BetaGal_ABD2"/>
    <property type="match status" value="2"/>
</dbReference>
<dbReference type="InterPro" id="IPR008979">
    <property type="entry name" value="Galactose-bd-like_sf"/>
</dbReference>
<dbReference type="SUPFAM" id="SSF117100">
    <property type="entry name" value="Beta-galactosidase LacA, domain 3"/>
    <property type="match status" value="1"/>
</dbReference>
<evidence type="ECO:0000256" key="10">
    <source>
        <dbReference type="SAM" id="SignalP"/>
    </source>
</evidence>
<keyword evidence="5 10" id="KW-0732">Signal</keyword>
<dbReference type="Pfam" id="PF01301">
    <property type="entry name" value="Glyco_hydro_35"/>
    <property type="match status" value="1"/>
</dbReference>
<dbReference type="CDD" id="cd08983">
    <property type="entry name" value="GH43_Bt3655-like"/>
    <property type="match status" value="1"/>
</dbReference>
<dbReference type="PANTHER" id="PTHR23421">
    <property type="entry name" value="BETA-GALACTOSIDASE RELATED"/>
    <property type="match status" value="1"/>
</dbReference>
<dbReference type="InterPro" id="IPR025300">
    <property type="entry name" value="BetaGal_jelly_roll_dom"/>
</dbReference>
<comment type="catalytic activity">
    <reaction evidence="1">
        <text>Hydrolysis of terminal non-reducing beta-D-galactose residues in beta-D-galactosides.</text>
        <dbReference type="EC" id="3.2.1.23"/>
    </reaction>
</comment>
<protein>
    <recommendedName>
        <fullName evidence="4">beta-galactosidase</fullName>
        <ecNumber evidence="4">3.2.1.23</ecNumber>
    </recommendedName>
</protein>
<feature type="chain" id="PRO_5003314096" description="beta-galactosidase" evidence="10">
    <location>
        <begin position="30"/>
        <end position="1321"/>
    </location>
</feature>
<sequence length="1321" mass="146400">MQTRSGRPMRKVLLLGAAVGGLLSAPAWAQQTGDAVMDSFGLTSQNERKTQGADNAQAAAPVVSRRSDTTFLMSAFDATSQDRMSLYESYDGIEFTTLNMDAYRPAKGLLRDPSLLHADDGYYYIVYTTAWDGNRMGVARSKDLKTWDHVGDAEVALPGVTNTWAPEWYRDKDGSIYVVVSLSKGGTKGPFGAHLIKAVDLATAKFDTPVPMEGLQGNYIDTFTIPWGETYVAVTKNETTKTLELVSADKLTGPWKVLRRGNWAGWRDWIEGPALVSIKDKDGKPGFRIYFDDYLTKRYWYSDSFDWMKTWTPRKELGGVSGAVRHFTVLAEPTTTVEATTAPAIKGKQVTWDKHSLMIDGERVMIWAGEFHPFRLPSPSLWRDVLQKMKATGYNGVALYMDWGYHSSMPGQYDFSGIRDIERAIEMAEELDMYVIIRPGPYVNAELTMGGFPGYLARQKALARTDDPEYLKDVDQWMTQINAIVERHQITNGSGKVILYQIENELGLTTPTHQRYMQHLYDKAKADGITVPIFHNAQSRLPNWTPKTSSTPWSVPGPVDIYAFDGYPGGGCTNTREIGKPNKVPNWGMYAEIPQGVTAPDPKNPVKIGALTSPNTPGFAAEIGGGWFDFWGSIGTYDCTSKRIGSEYVKTFFGSSLINGLSIHSIYMAFGGTSWGWTPASVVYTSYDYGAGIDEARGLRDKQYTLKQMGQFVQSAEPLLAAMDKAPVLASSSPKVKLYHNRSPKGHGDLIFAIHEPTDEFGDDPFSFDLTTDDGTFRVPQQGTLRLQGQDAKLLVADYALERQHVVYSTSQLQTHLGQGDRDIALFYGPRGEDGETVLRFKKKPKVTILSGDVTVTWDAKTKDIRLNYVHAAMNRVRIETGANERLELLLAEDEVAKTFWRQDTPDGPVLERSNALIRTARFENGALHLTGDTDKESTIEIWAPKPVQTLTFNGQPAQFQTMEGALWTTGLAGPAEVALPDLMSLPWLRRKDSPEADPRFDDSRWRVADLKESAATMETQPPPGAPVLAMSDYGFHHGDVWYRGKFKVKGQSPETLNFTWNGGPAGVAQIWIDGRFIGERDGNAGEARPKTTMKSHLYIPKLKPGEHTISVMVRNNAHNWDLGADDEHKEARGLISVELGKLPISWKIQGNKGGEFISDLVRGPMNNGGLYGEREGWYLPVAPFADTTGWEAASVDDDPPAPGTYWLRSTFKLDLPKDHDTQVGLVIGDPDIQRTTNRTRILIFVNGWHVGNFIAHVGPQKTFILPPGILNANGDNTLTFAVTTDGKPQNAPEPVKLVVLRNVRGGVPVDPVPQPSKNQR</sequence>
<dbReference type="Proteomes" id="UP000006512">
    <property type="component" value="Unassembled WGS sequence"/>
</dbReference>
<feature type="domain" description="Beta-galactosidase" evidence="11">
    <location>
        <begin position="717"/>
        <end position="900"/>
    </location>
</feature>
<proteinExistence type="inferred from homology"/>
<gene>
    <name evidence="12" type="ORF">ABI_11110</name>
</gene>
<dbReference type="InterPro" id="IPR006710">
    <property type="entry name" value="Glyco_hydro_43"/>
</dbReference>
<evidence type="ECO:0000259" key="11">
    <source>
        <dbReference type="SMART" id="SM01029"/>
    </source>
</evidence>
<dbReference type="Pfam" id="PF10435">
    <property type="entry name" value="BetaGal_dom2"/>
    <property type="match status" value="1"/>
</dbReference>
<dbReference type="Gene3D" id="2.60.120.260">
    <property type="entry name" value="Galactose-binding domain-like"/>
    <property type="match status" value="2"/>
</dbReference>
<dbReference type="GO" id="GO:0006418">
    <property type="term" value="P:tRNA aminoacylation for protein translation"/>
    <property type="evidence" value="ECO:0007669"/>
    <property type="project" value="InterPro"/>
</dbReference>
<dbReference type="Gene3D" id="2.102.20.10">
    <property type="entry name" value="Beta-galactosidase, domain 2"/>
    <property type="match status" value="1"/>
</dbReference>
<dbReference type="InterPro" id="IPR025972">
    <property type="entry name" value="BetaGal_dom3"/>
</dbReference>
<dbReference type="InterPro" id="IPR001412">
    <property type="entry name" value="aa-tRNA-synth_I_CS"/>
</dbReference>
<dbReference type="PROSITE" id="PS00178">
    <property type="entry name" value="AA_TRNA_LIGASE_I"/>
    <property type="match status" value="1"/>
</dbReference>
<dbReference type="Pfam" id="PF04616">
    <property type="entry name" value="Glyco_hydro_43"/>
    <property type="match status" value="1"/>
</dbReference>
<keyword evidence="8" id="KW-0326">Glycosidase</keyword>
<dbReference type="EC" id="3.2.1.23" evidence="4"/>
<evidence type="ECO:0000256" key="4">
    <source>
        <dbReference type="ARBA" id="ARBA00012756"/>
    </source>
</evidence>
<comment type="similarity">
    <text evidence="3">Belongs to the glycosyl hydrolase 43 family.</text>
</comment>
<reference evidence="13" key="1">
    <citation type="submission" date="2011-03" db="EMBL/GenBank/DDBJ databases">
        <title>Draft genome sequence of Brevundimonas diminuta.</title>
        <authorList>
            <person name="Brown P.J.B."/>
            <person name="Buechlein A."/>
            <person name="Hemmerich C."/>
            <person name="Brun Y.V."/>
        </authorList>
    </citation>
    <scope>NUCLEOTIDE SEQUENCE [LARGE SCALE GENOMIC DNA]</scope>
    <source>
        <strain evidence="13">C19</strain>
    </source>
</reference>
<dbReference type="InterPro" id="IPR031330">
    <property type="entry name" value="Gly_Hdrlase_35_cat"/>
</dbReference>
<dbReference type="Pfam" id="PF13363">
    <property type="entry name" value="BetaGal_dom3"/>
    <property type="match status" value="1"/>
</dbReference>
<dbReference type="RefSeq" id="WP_006271854.1">
    <property type="nucleotide sequence ID" value="NZ_GL883077.1"/>
</dbReference>
<accession>F4QHD7</accession>
<dbReference type="InterPro" id="IPR017853">
    <property type="entry name" value="GH"/>
</dbReference>
<dbReference type="Gene3D" id="2.115.10.20">
    <property type="entry name" value="Glycosyl hydrolase domain, family 43"/>
    <property type="match status" value="1"/>
</dbReference>
<evidence type="ECO:0000313" key="13">
    <source>
        <dbReference type="Proteomes" id="UP000006512"/>
    </source>
</evidence>
<dbReference type="eggNOG" id="COG1874">
    <property type="taxonomic scope" value="Bacteria"/>
</dbReference>
<feature type="signal peptide" evidence="10">
    <location>
        <begin position="1"/>
        <end position="29"/>
    </location>
</feature>
<dbReference type="PRINTS" id="PR00742">
    <property type="entry name" value="GLHYDRLASE35"/>
</dbReference>
<dbReference type="InterPro" id="IPR018954">
    <property type="entry name" value="Betagal_dom2"/>
</dbReference>
<dbReference type="SUPFAM" id="SSF51445">
    <property type="entry name" value="(Trans)glycosidases"/>
    <property type="match status" value="1"/>
</dbReference>
<comment type="similarity">
    <text evidence="2 9">Belongs to the glycosyl hydrolase 35 family.</text>
</comment>
<keyword evidence="7" id="KW-0325">Glycoprotein</keyword>
<dbReference type="SMART" id="SM01029">
    <property type="entry name" value="BetaGal_dom2"/>
    <property type="match status" value="1"/>
</dbReference>
<evidence type="ECO:0000256" key="9">
    <source>
        <dbReference type="RuleBase" id="RU003679"/>
    </source>
</evidence>
<dbReference type="SUPFAM" id="SSF75005">
    <property type="entry name" value="Arabinanase/levansucrase/invertase"/>
    <property type="match status" value="1"/>
</dbReference>
<name>F4QHD7_9CAUL</name>
<evidence type="ECO:0000256" key="8">
    <source>
        <dbReference type="ARBA" id="ARBA00023295"/>
    </source>
</evidence>
<evidence type="ECO:0000256" key="2">
    <source>
        <dbReference type="ARBA" id="ARBA00009809"/>
    </source>
</evidence>
<dbReference type="eggNOG" id="COG1621">
    <property type="taxonomic scope" value="Bacteria"/>
</dbReference>
<dbReference type="SUPFAM" id="SSF51011">
    <property type="entry name" value="Glycosyl hydrolase domain"/>
    <property type="match status" value="1"/>
</dbReference>
<evidence type="ECO:0000256" key="7">
    <source>
        <dbReference type="ARBA" id="ARBA00023180"/>
    </source>
</evidence>
<dbReference type="GO" id="GO:0004565">
    <property type="term" value="F:beta-galactosidase activity"/>
    <property type="evidence" value="ECO:0007669"/>
    <property type="project" value="UniProtKB-EC"/>
</dbReference>
<dbReference type="GO" id="GO:0005524">
    <property type="term" value="F:ATP binding"/>
    <property type="evidence" value="ECO:0007669"/>
    <property type="project" value="InterPro"/>
</dbReference>